<protein>
    <recommendedName>
        <fullName evidence="2">DUF6265 domain-containing protein</fullName>
    </recommendedName>
</protein>
<gene>
    <name evidence="3" type="ORF">HX001_14900</name>
</gene>
<name>A0AAJ1VAV3_9FLAO</name>
<evidence type="ECO:0000259" key="2">
    <source>
        <dbReference type="Pfam" id="PF19780"/>
    </source>
</evidence>
<sequence>MKQITLLILFLISACTTNTASINTPDFNFLIGKWIRTNEKVDRSTYEYWKKLDQNTFLGCGFTIKDNDTIWQEHTILTKTNGKWFLKVKMNKKENQTTDFELIHFEKNSFTLENKENDFPKIITYFKEGNQLKAEISNDDSNKILFDFEKLKK</sequence>
<evidence type="ECO:0000313" key="3">
    <source>
        <dbReference type="EMBL" id="MDM1073775.1"/>
    </source>
</evidence>
<reference evidence="3" key="2">
    <citation type="journal article" date="2022" name="Sci. Total Environ.">
        <title>Prevalence, transmission, and molecular epidemiology of tet(X)-positive bacteria among humans, animals, and environmental niches in China: An epidemiological, and genomic-based study.</title>
        <authorList>
            <person name="Dong N."/>
            <person name="Zeng Y."/>
            <person name="Cai C."/>
            <person name="Sun C."/>
            <person name="Lu J."/>
            <person name="Liu C."/>
            <person name="Zhou H."/>
            <person name="Sun Q."/>
            <person name="Shu L."/>
            <person name="Wang H."/>
            <person name="Wang Y."/>
            <person name="Wang S."/>
            <person name="Wu C."/>
            <person name="Chan E.W."/>
            <person name="Chen G."/>
            <person name="Shen Z."/>
            <person name="Chen S."/>
            <person name="Zhang R."/>
        </authorList>
    </citation>
    <scope>NUCLEOTIDE SEQUENCE</scope>
    <source>
        <strain evidence="3">R655-4</strain>
    </source>
</reference>
<dbReference type="Proteomes" id="UP001170959">
    <property type="component" value="Unassembled WGS sequence"/>
</dbReference>
<feature type="domain" description="DUF6265" evidence="2">
    <location>
        <begin position="28"/>
        <end position="137"/>
    </location>
</feature>
<dbReference type="AlphaFoldDB" id="A0AAJ1VAV3"/>
<reference evidence="3" key="1">
    <citation type="submission" date="2020-06" db="EMBL/GenBank/DDBJ databases">
        <authorList>
            <person name="Dong N."/>
        </authorList>
    </citation>
    <scope>NUCLEOTIDE SEQUENCE</scope>
    <source>
        <strain evidence="3">R655-4</strain>
    </source>
</reference>
<dbReference type="RefSeq" id="WP_286494180.1">
    <property type="nucleotide sequence ID" value="NZ_JACAGJ010000008.1"/>
</dbReference>
<dbReference type="EMBL" id="JACAGJ010000008">
    <property type="protein sequence ID" value="MDM1073775.1"/>
    <property type="molecule type" value="Genomic_DNA"/>
</dbReference>
<evidence type="ECO:0000313" key="4">
    <source>
        <dbReference type="Proteomes" id="UP001170959"/>
    </source>
</evidence>
<dbReference type="PROSITE" id="PS51257">
    <property type="entry name" value="PROKAR_LIPOPROTEIN"/>
    <property type="match status" value="1"/>
</dbReference>
<accession>A0AAJ1VAV3</accession>
<evidence type="ECO:0000256" key="1">
    <source>
        <dbReference type="SAM" id="SignalP"/>
    </source>
</evidence>
<proteinExistence type="predicted"/>
<feature type="chain" id="PRO_5042586271" description="DUF6265 domain-containing protein" evidence="1">
    <location>
        <begin position="21"/>
        <end position="153"/>
    </location>
</feature>
<keyword evidence="1" id="KW-0732">Signal</keyword>
<dbReference type="InterPro" id="IPR046232">
    <property type="entry name" value="DUF6265"/>
</dbReference>
<feature type="signal peptide" evidence="1">
    <location>
        <begin position="1"/>
        <end position="20"/>
    </location>
</feature>
<organism evidence="3 4">
    <name type="scientific">Empedobacter brevis</name>
    <dbReference type="NCBI Taxonomy" id="247"/>
    <lineage>
        <taxon>Bacteria</taxon>
        <taxon>Pseudomonadati</taxon>
        <taxon>Bacteroidota</taxon>
        <taxon>Flavobacteriia</taxon>
        <taxon>Flavobacteriales</taxon>
        <taxon>Weeksellaceae</taxon>
        <taxon>Empedobacter</taxon>
    </lineage>
</organism>
<dbReference type="Pfam" id="PF19780">
    <property type="entry name" value="DUF6265"/>
    <property type="match status" value="1"/>
</dbReference>
<comment type="caution">
    <text evidence="3">The sequence shown here is derived from an EMBL/GenBank/DDBJ whole genome shotgun (WGS) entry which is preliminary data.</text>
</comment>